<feature type="domain" description="Aminoglycoside phosphotransferase" evidence="2">
    <location>
        <begin position="54"/>
        <end position="298"/>
    </location>
</feature>
<feature type="region of interest" description="Disordered" evidence="1">
    <location>
        <begin position="429"/>
        <end position="472"/>
    </location>
</feature>
<evidence type="ECO:0000313" key="4">
    <source>
        <dbReference type="Proteomes" id="UP000272025"/>
    </source>
</evidence>
<dbReference type="OrthoDB" id="4836165at2759"/>
<name>A0A3N2PZK9_SODAK</name>
<dbReference type="EMBL" id="ML119053">
    <property type="protein sequence ID" value="ROT39961.1"/>
    <property type="molecule type" value="Genomic_DNA"/>
</dbReference>
<dbReference type="Gene3D" id="3.30.200.20">
    <property type="entry name" value="Phosphorylase Kinase, domain 1"/>
    <property type="match status" value="1"/>
</dbReference>
<dbReference type="InterPro" id="IPR002575">
    <property type="entry name" value="Aminoglycoside_PTrfase"/>
</dbReference>
<dbReference type="InterPro" id="IPR011009">
    <property type="entry name" value="Kinase-like_dom_sf"/>
</dbReference>
<evidence type="ECO:0000256" key="1">
    <source>
        <dbReference type="SAM" id="MobiDB-lite"/>
    </source>
</evidence>
<gene>
    <name evidence="3" type="ORF">SODALDRAFT_142562</name>
</gene>
<dbReference type="AlphaFoldDB" id="A0A3N2PZK9"/>
<dbReference type="InterPro" id="IPR051678">
    <property type="entry name" value="AGP_Transferase"/>
</dbReference>
<dbReference type="GeneID" id="39575279"/>
<proteinExistence type="predicted"/>
<dbReference type="PANTHER" id="PTHR21310:SF37">
    <property type="entry name" value="AMINOGLYCOSIDE PHOSPHOTRANSFERASE DOMAIN-CONTAINING PROTEIN"/>
    <property type="match status" value="1"/>
</dbReference>
<dbReference type="RefSeq" id="XP_028467767.1">
    <property type="nucleotide sequence ID" value="XM_028606801.1"/>
</dbReference>
<dbReference type="Pfam" id="PF01636">
    <property type="entry name" value="APH"/>
    <property type="match status" value="1"/>
</dbReference>
<dbReference type="SUPFAM" id="SSF56112">
    <property type="entry name" value="Protein kinase-like (PK-like)"/>
    <property type="match status" value="1"/>
</dbReference>
<dbReference type="PANTHER" id="PTHR21310">
    <property type="entry name" value="AMINOGLYCOSIDE PHOSPHOTRANSFERASE-RELATED-RELATED"/>
    <property type="match status" value="1"/>
</dbReference>
<dbReference type="STRING" id="1314773.A0A3N2PZK9"/>
<dbReference type="Proteomes" id="UP000272025">
    <property type="component" value="Unassembled WGS sequence"/>
</dbReference>
<reference evidence="3 4" key="1">
    <citation type="journal article" date="2018" name="Mol. Ecol.">
        <title>The obligate alkalophilic soda-lake fungus Sodiomyces alkalinus has shifted to a protein diet.</title>
        <authorList>
            <person name="Grum-Grzhimaylo A.A."/>
            <person name="Falkoski D.L."/>
            <person name="van den Heuvel J."/>
            <person name="Valero-Jimenez C.A."/>
            <person name="Min B."/>
            <person name="Choi I.G."/>
            <person name="Lipzen A."/>
            <person name="Daum C.G."/>
            <person name="Aanen D.K."/>
            <person name="Tsang A."/>
            <person name="Henrissat B."/>
            <person name="Bilanenko E.N."/>
            <person name="de Vries R.P."/>
            <person name="van Kan J.A.L."/>
            <person name="Grigoriev I.V."/>
            <person name="Debets A.J.M."/>
        </authorList>
    </citation>
    <scope>NUCLEOTIDE SEQUENCE [LARGE SCALE GENOMIC DNA]</scope>
    <source>
        <strain evidence="3 4">F11</strain>
    </source>
</reference>
<protein>
    <submittedName>
        <fullName evidence="3">Kinase-like protein</fullName>
    </submittedName>
</protein>
<evidence type="ECO:0000313" key="3">
    <source>
        <dbReference type="EMBL" id="ROT39961.1"/>
    </source>
</evidence>
<keyword evidence="3" id="KW-0808">Transferase</keyword>
<keyword evidence="4" id="KW-1185">Reference proteome</keyword>
<dbReference type="GO" id="GO:0016301">
    <property type="term" value="F:kinase activity"/>
    <property type="evidence" value="ECO:0007669"/>
    <property type="project" value="UniProtKB-KW"/>
</dbReference>
<keyword evidence="3" id="KW-0418">Kinase</keyword>
<accession>A0A3N2PZK9</accession>
<sequence>MLDFIAQTRIRKARHHFIKEIKKDAVLRLASSHRNGDECDFFRPPTRGSFNMCYFVRFRDGEAWVVRIPIQPYLSFEAQQKIEREVATMRLVSERTTIPLPRIIASSLDGGVCEIPSFLILEYVQGTALSDIKIIKLEPSERTVLQEELASIYAQLRRLTFPSIGALSFASGGDVEVAQGPVSIEFNMQDLEGIEPWKIRDFRGRQGIMSSATSYVLSLLDIMQNAFERSPASIGDEEDGCMTLYYLARFRSFIEGWLDKALDEGPFVLSHGDLFDRNIIIDDSMRIVAVLDWEWAQVVPLQLFTPPRWLLVQSLKVITAREYYQWHVEGLEGFYDLLQRKEMQLYGNTLLFDNWAQAHHNGAFAAAAALSEMDLEAVVSFGYRYLDDAQMSKDAIDCFMAADPARCELIARKVREGEIYDEEVARLNPDDRSNNLSDSFSVTEPNQLQEAEETSMSETNLVTTASTVRKKA</sequence>
<organism evidence="3 4">
    <name type="scientific">Sodiomyces alkalinus (strain CBS 110278 / VKM F-3762 / F11)</name>
    <name type="common">Alkaliphilic filamentous fungus</name>
    <dbReference type="NCBI Taxonomy" id="1314773"/>
    <lineage>
        <taxon>Eukaryota</taxon>
        <taxon>Fungi</taxon>
        <taxon>Dikarya</taxon>
        <taxon>Ascomycota</taxon>
        <taxon>Pezizomycotina</taxon>
        <taxon>Sordariomycetes</taxon>
        <taxon>Hypocreomycetidae</taxon>
        <taxon>Glomerellales</taxon>
        <taxon>Plectosphaerellaceae</taxon>
        <taxon>Sodiomyces</taxon>
    </lineage>
</organism>
<dbReference type="Gene3D" id="3.90.1200.10">
    <property type="match status" value="1"/>
</dbReference>
<feature type="compositionally biased region" description="Polar residues" evidence="1">
    <location>
        <begin position="434"/>
        <end position="449"/>
    </location>
</feature>
<feature type="compositionally biased region" description="Polar residues" evidence="1">
    <location>
        <begin position="456"/>
        <end position="472"/>
    </location>
</feature>
<evidence type="ECO:0000259" key="2">
    <source>
        <dbReference type="Pfam" id="PF01636"/>
    </source>
</evidence>